<comment type="caution">
    <text evidence="1">The sequence shown here is derived from an EMBL/GenBank/DDBJ whole genome shotgun (WGS) entry which is preliminary data.</text>
</comment>
<name>A0A0D2J375_9BACT</name>
<dbReference type="AlphaFoldDB" id="A0A0D2J375"/>
<keyword evidence="2" id="KW-1185">Reference proteome</keyword>
<proteinExistence type="predicted"/>
<gene>
    <name evidence="1" type="ORF">X474_18010</name>
</gene>
<evidence type="ECO:0000313" key="2">
    <source>
        <dbReference type="Proteomes" id="UP000032233"/>
    </source>
</evidence>
<protein>
    <submittedName>
        <fullName evidence="1">Uncharacterized protein</fullName>
    </submittedName>
</protein>
<dbReference type="InParanoid" id="A0A0D2J375"/>
<accession>A0A0D2J375</accession>
<sequence length="53" mass="5830">MRIIDSKFGEGYAKDHPELVADFMKTCALDFGAAIITASLQEISESLHDNSLE</sequence>
<dbReference type="Proteomes" id="UP000032233">
    <property type="component" value="Unassembled WGS sequence"/>
</dbReference>
<evidence type="ECO:0000313" key="1">
    <source>
        <dbReference type="EMBL" id="KIX12639.1"/>
    </source>
</evidence>
<organism evidence="1 2">
    <name type="scientific">Dethiosulfatarculus sandiegensis</name>
    <dbReference type="NCBI Taxonomy" id="1429043"/>
    <lineage>
        <taxon>Bacteria</taxon>
        <taxon>Pseudomonadati</taxon>
        <taxon>Thermodesulfobacteriota</taxon>
        <taxon>Desulfarculia</taxon>
        <taxon>Desulfarculales</taxon>
        <taxon>Desulfarculaceae</taxon>
        <taxon>Dethiosulfatarculus</taxon>
    </lineage>
</organism>
<dbReference type="EMBL" id="AZAC01000028">
    <property type="protein sequence ID" value="KIX12639.1"/>
    <property type="molecule type" value="Genomic_DNA"/>
</dbReference>
<reference evidence="1 2" key="1">
    <citation type="submission" date="2013-11" db="EMBL/GenBank/DDBJ databases">
        <title>Metagenomic analysis of a methanogenic consortium involved in long chain n-alkane degradation.</title>
        <authorList>
            <person name="Davidova I.A."/>
            <person name="Callaghan A.V."/>
            <person name="Wawrik B."/>
            <person name="Pruitt S."/>
            <person name="Marks C."/>
            <person name="Duncan K.E."/>
            <person name="Suflita J.M."/>
        </authorList>
    </citation>
    <scope>NUCLEOTIDE SEQUENCE [LARGE SCALE GENOMIC DNA]</scope>
    <source>
        <strain evidence="1 2">SPR</strain>
    </source>
</reference>